<comment type="caution">
    <text evidence="8">The sequence shown here is derived from an EMBL/GenBank/DDBJ whole genome shotgun (WGS) entry which is preliminary data.</text>
</comment>
<dbReference type="RefSeq" id="XP_060359255.1">
    <property type="nucleotide sequence ID" value="XM_060506332.1"/>
</dbReference>
<evidence type="ECO:0000256" key="1">
    <source>
        <dbReference type="ARBA" id="ARBA00004141"/>
    </source>
</evidence>
<feature type="transmembrane region" description="Helical" evidence="7">
    <location>
        <begin position="92"/>
        <end position="110"/>
    </location>
</feature>
<name>A0AAD8UEH3_GLOAC</name>
<gene>
    <name evidence="8" type="ORF">BDZ83DRAFT_590385</name>
</gene>
<dbReference type="GO" id="GO:0022857">
    <property type="term" value="F:transmembrane transporter activity"/>
    <property type="evidence" value="ECO:0007669"/>
    <property type="project" value="TreeGrafter"/>
</dbReference>
<accession>A0AAD8UEH3</accession>
<organism evidence="8 9">
    <name type="scientific">Glomerella acutata</name>
    <name type="common">Colletotrichum acutatum</name>
    <dbReference type="NCBI Taxonomy" id="27357"/>
    <lineage>
        <taxon>Eukaryota</taxon>
        <taxon>Fungi</taxon>
        <taxon>Dikarya</taxon>
        <taxon>Ascomycota</taxon>
        <taxon>Pezizomycotina</taxon>
        <taxon>Sordariomycetes</taxon>
        <taxon>Hypocreomycetidae</taxon>
        <taxon>Glomerellales</taxon>
        <taxon>Glomerellaceae</taxon>
        <taxon>Colletotrichum</taxon>
        <taxon>Colletotrichum acutatum species complex</taxon>
    </lineage>
</organism>
<evidence type="ECO:0000313" key="9">
    <source>
        <dbReference type="Proteomes" id="UP001244207"/>
    </source>
</evidence>
<evidence type="ECO:0000256" key="5">
    <source>
        <dbReference type="ARBA" id="ARBA00023136"/>
    </source>
</evidence>
<evidence type="ECO:0000256" key="6">
    <source>
        <dbReference type="SAM" id="MobiDB-lite"/>
    </source>
</evidence>
<dbReference type="GO" id="GO:0016020">
    <property type="term" value="C:membrane"/>
    <property type="evidence" value="ECO:0007669"/>
    <property type="project" value="UniProtKB-SubCell"/>
</dbReference>
<protein>
    <recommendedName>
        <fullName evidence="10">Major facilitator superfamily transporter</fullName>
    </recommendedName>
</protein>
<evidence type="ECO:0000256" key="7">
    <source>
        <dbReference type="SAM" id="Phobius"/>
    </source>
</evidence>
<comment type="subcellular location">
    <subcellularLocation>
        <location evidence="1">Membrane</location>
        <topology evidence="1">Multi-pass membrane protein</topology>
    </subcellularLocation>
</comment>
<evidence type="ECO:0000313" key="8">
    <source>
        <dbReference type="EMBL" id="KAK1711931.1"/>
    </source>
</evidence>
<feature type="transmembrane region" description="Helical" evidence="7">
    <location>
        <begin position="59"/>
        <end position="80"/>
    </location>
</feature>
<keyword evidence="5 7" id="KW-0472">Membrane</keyword>
<feature type="region of interest" description="Disordered" evidence="6">
    <location>
        <begin position="1"/>
        <end position="31"/>
    </location>
</feature>
<keyword evidence="3 7" id="KW-0812">Transmembrane</keyword>
<dbReference type="PANTHER" id="PTHR23502:SF68">
    <property type="entry name" value="MULTIDRUG TRANSPORTER, PUTATIVE (AFU_ORTHOLOGUE AFUA_3G01120)-RELATED"/>
    <property type="match status" value="1"/>
</dbReference>
<reference evidence="8" key="1">
    <citation type="submission" date="2021-12" db="EMBL/GenBank/DDBJ databases">
        <title>Comparative genomics, transcriptomics and evolutionary studies reveal genomic signatures of adaptation to plant cell wall in hemibiotrophic fungi.</title>
        <authorList>
            <consortium name="DOE Joint Genome Institute"/>
            <person name="Baroncelli R."/>
            <person name="Diaz J.F."/>
            <person name="Benocci T."/>
            <person name="Peng M."/>
            <person name="Battaglia E."/>
            <person name="Haridas S."/>
            <person name="Andreopoulos W."/>
            <person name="Labutti K."/>
            <person name="Pangilinan J."/>
            <person name="Floch G.L."/>
            <person name="Makela M.R."/>
            <person name="Henrissat B."/>
            <person name="Grigoriev I.V."/>
            <person name="Crouch J.A."/>
            <person name="De Vries R.P."/>
            <person name="Sukno S.A."/>
            <person name="Thon M.R."/>
        </authorList>
    </citation>
    <scope>NUCLEOTIDE SEQUENCE</scope>
    <source>
        <strain evidence="8">CBS 112980</strain>
    </source>
</reference>
<evidence type="ECO:0000256" key="4">
    <source>
        <dbReference type="ARBA" id="ARBA00022989"/>
    </source>
</evidence>
<dbReference type="AlphaFoldDB" id="A0AAD8UEH3"/>
<dbReference type="PANTHER" id="PTHR23502">
    <property type="entry name" value="MAJOR FACILITATOR SUPERFAMILY"/>
    <property type="match status" value="1"/>
</dbReference>
<dbReference type="Proteomes" id="UP001244207">
    <property type="component" value="Unassembled WGS sequence"/>
</dbReference>
<evidence type="ECO:0000256" key="2">
    <source>
        <dbReference type="ARBA" id="ARBA00008335"/>
    </source>
</evidence>
<keyword evidence="9" id="KW-1185">Reference proteome</keyword>
<proteinExistence type="inferred from homology"/>
<keyword evidence="4 7" id="KW-1133">Transmembrane helix</keyword>
<dbReference type="SUPFAM" id="SSF103473">
    <property type="entry name" value="MFS general substrate transporter"/>
    <property type="match status" value="1"/>
</dbReference>
<evidence type="ECO:0000256" key="3">
    <source>
        <dbReference type="ARBA" id="ARBA00022692"/>
    </source>
</evidence>
<dbReference type="InterPro" id="IPR036259">
    <property type="entry name" value="MFS_trans_sf"/>
</dbReference>
<dbReference type="GeneID" id="85390231"/>
<dbReference type="EMBL" id="JAHMHS010000153">
    <property type="protein sequence ID" value="KAK1711931.1"/>
    <property type="molecule type" value="Genomic_DNA"/>
</dbReference>
<sequence length="164" mass="17848">MGTAFSSIPDDNESARSPYFAPSASDCSTVSEKDSPYIVDWKKPQDPENSMHWAMRSRLVQILLVSIFMSNAAVASPALAPGVPGILRQFSAPEGVLTSLVMSIFNVWILRYPAYPISNRLHNSNPAYAVSHSFGVFLVFRFLRGCAGASPLSIGGGTIIWRSH</sequence>
<evidence type="ECO:0008006" key="10">
    <source>
        <dbReference type="Google" id="ProtNLM"/>
    </source>
</evidence>
<comment type="similarity">
    <text evidence="2">Belongs to the major facilitator superfamily.</text>
</comment>